<dbReference type="Pfam" id="PF00205">
    <property type="entry name" value="TPP_enzyme_M"/>
    <property type="match status" value="1"/>
</dbReference>
<dbReference type="GO" id="GO:0019752">
    <property type="term" value="P:carboxylic acid metabolic process"/>
    <property type="evidence" value="ECO:0007669"/>
    <property type="project" value="UniProtKB-ARBA"/>
</dbReference>
<dbReference type="AlphaFoldDB" id="A0A5R9JEG3"/>
<proteinExistence type="inferred from homology"/>
<dbReference type="Proteomes" id="UP000305654">
    <property type="component" value="Unassembled WGS sequence"/>
</dbReference>
<accession>A0A5R9JEG3</accession>
<evidence type="ECO:0000256" key="1">
    <source>
        <dbReference type="ARBA" id="ARBA00007812"/>
    </source>
</evidence>
<feature type="domain" description="Thiamine pyrophosphate enzyme N-terminal TPP-binding" evidence="6">
    <location>
        <begin position="24"/>
        <end position="127"/>
    </location>
</feature>
<dbReference type="RefSeq" id="WP_138324049.1">
    <property type="nucleotide sequence ID" value="NZ_VCDI01000001.1"/>
</dbReference>
<dbReference type="Pfam" id="PF02776">
    <property type="entry name" value="TPP_enzyme_N"/>
    <property type="match status" value="1"/>
</dbReference>
<dbReference type="GO" id="GO:0003984">
    <property type="term" value="F:acetolactate synthase activity"/>
    <property type="evidence" value="ECO:0007669"/>
    <property type="project" value="TreeGrafter"/>
</dbReference>
<evidence type="ECO:0000259" key="5">
    <source>
        <dbReference type="Pfam" id="PF02775"/>
    </source>
</evidence>
<evidence type="ECO:0000259" key="6">
    <source>
        <dbReference type="Pfam" id="PF02776"/>
    </source>
</evidence>
<gene>
    <name evidence="7" type="ORF">FE263_00735</name>
</gene>
<sequence length="572" mass="60280">MSDPSTLGAGSSGVRRAADLAPRRGAELLLELLEGEGVEYIFGNPGTTELPLIDALLSTTQIDYVLALQEASVVAMADGYAQAARRPGFINLHTAGGLGHGLGNLLNASISGTPLVVTAGQQDSRHALMDPLLFGDLVGIAAPSVKWAREVTHVDQLPILVRRAFLDCAAAPSGPVFLSLPMDMMEAMTTIAVPERSTIDTASVAGSLDRLADLLASIPPGRLALIAGDEVSARGATGEMVLLADALGAPVYGSSWPAHLPFPTAHPLWSGNLPTRANEIAEVLAGYDALFALGGKSVITILYTEGSAVPDTCRVFQLSTDVRDLGRSYPTELSLQGDIQASLRVLVPMLRDRVAPRREAHDRAAAGHATAMRARREALAAQADREAGQAVTTPLVAAREVLRAIGPKIPIVDEAIATSGHLRSLLYSETVREYAFLRGGALGWGLPASVGYSLGIGREPVVCLVGDGAALYSPQALWTAAHEKLPVTFVVMNNREYNILKNYMKGQAHYLSRASNRFIAMDLIDPPIDYLALAASMGVPARRVDRAADIAQAVEAGIASGLPNLIEVPISV</sequence>
<dbReference type="PANTHER" id="PTHR18968:SF133">
    <property type="entry name" value="BENZOYLFORMATE DECARBOXYLASE"/>
    <property type="match status" value="1"/>
</dbReference>
<evidence type="ECO:0000259" key="4">
    <source>
        <dbReference type="Pfam" id="PF00205"/>
    </source>
</evidence>
<dbReference type="EMBL" id="VCDI01000001">
    <property type="protein sequence ID" value="TLU73796.1"/>
    <property type="molecule type" value="Genomic_DNA"/>
</dbReference>
<dbReference type="InterPro" id="IPR011766">
    <property type="entry name" value="TPP_enzyme_TPP-bd"/>
</dbReference>
<dbReference type="InterPro" id="IPR029061">
    <property type="entry name" value="THDP-binding"/>
</dbReference>
<reference evidence="7 8" key="1">
    <citation type="submission" date="2019-05" db="EMBL/GenBank/DDBJ databases">
        <authorList>
            <person name="Pankratov T."/>
            <person name="Grouzdev D."/>
        </authorList>
    </citation>
    <scope>NUCLEOTIDE SEQUENCE [LARGE SCALE GENOMIC DNA]</scope>
    <source>
        <strain evidence="7 8">KEBCLARHB70R</strain>
    </source>
</reference>
<dbReference type="GO" id="GO:0030976">
    <property type="term" value="F:thiamine pyrophosphate binding"/>
    <property type="evidence" value="ECO:0007669"/>
    <property type="project" value="InterPro"/>
</dbReference>
<dbReference type="Pfam" id="PF02775">
    <property type="entry name" value="TPP_enzyme_C"/>
    <property type="match status" value="1"/>
</dbReference>
<dbReference type="GO" id="GO:0050660">
    <property type="term" value="F:flavin adenine dinucleotide binding"/>
    <property type="evidence" value="ECO:0007669"/>
    <property type="project" value="TreeGrafter"/>
</dbReference>
<dbReference type="InterPro" id="IPR045229">
    <property type="entry name" value="TPP_enz"/>
</dbReference>
<evidence type="ECO:0000256" key="2">
    <source>
        <dbReference type="ARBA" id="ARBA00023052"/>
    </source>
</evidence>
<feature type="domain" description="Thiamine pyrophosphate enzyme TPP-binding" evidence="5">
    <location>
        <begin position="440"/>
        <end position="568"/>
    </location>
</feature>
<dbReference type="OrthoDB" id="9773408at2"/>
<dbReference type="SUPFAM" id="SSF52467">
    <property type="entry name" value="DHS-like NAD/FAD-binding domain"/>
    <property type="match status" value="1"/>
</dbReference>
<dbReference type="InterPro" id="IPR012001">
    <property type="entry name" value="Thiamin_PyroP_enz_TPP-bd_dom"/>
</dbReference>
<evidence type="ECO:0000313" key="8">
    <source>
        <dbReference type="Proteomes" id="UP000305654"/>
    </source>
</evidence>
<evidence type="ECO:0000313" key="7">
    <source>
        <dbReference type="EMBL" id="TLU73796.1"/>
    </source>
</evidence>
<keyword evidence="2 3" id="KW-0786">Thiamine pyrophosphate</keyword>
<dbReference type="PANTHER" id="PTHR18968">
    <property type="entry name" value="THIAMINE PYROPHOSPHATE ENZYMES"/>
    <property type="match status" value="1"/>
</dbReference>
<protein>
    <submittedName>
        <fullName evidence="7">Thiamine pyrophosphate-binding protein</fullName>
    </submittedName>
</protein>
<dbReference type="SUPFAM" id="SSF52518">
    <property type="entry name" value="Thiamin diphosphate-binding fold (THDP-binding)"/>
    <property type="match status" value="2"/>
</dbReference>
<dbReference type="InterPro" id="IPR029035">
    <property type="entry name" value="DHS-like_NAD/FAD-binding_dom"/>
</dbReference>
<evidence type="ECO:0000256" key="3">
    <source>
        <dbReference type="RuleBase" id="RU362132"/>
    </source>
</evidence>
<feature type="domain" description="Thiamine pyrophosphate enzyme central" evidence="4">
    <location>
        <begin position="222"/>
        <end position="346"/>
    </location>
</feature>
<dbReference type="CDD" id="cd02002">
    <property type="entry name" value="TPP_BFDC"/>
    <property type="match status" value="1"/>
</dbReference>
<dbReference type="Gene3D" id="3.40.50.1220">
    <property type="entry name" value="TPP-binding domain"/>
    <property type="match status" value="1"/>
</dbReference>
<dbReference type="CDD" id="cd07035">
    <property type="entry name" value="TPP_PYR_POX_like"/>
    <property type="match status" value="1"/>
</dbReference>
<dbReference type="Gene3D" id="3.40.50.970">
    <property type="match status" value="2"/>
</dbReference>
<comment type="caution">
    <text evidence="7">The sequence shown here is derived from an EMBL/GenBank/DDBJ whole genome shotgun (WGS) entry which is preliminary data.</text>
</comment>
<comment type="similarity">
    <text evidence="1 3">Belongs to the TPP enzyme family.</text>
</comment>
<organism evidence="7 8">
    <name type="scientific">Lichenicoccus roseus</name>
    <dbReference type="NCBI Taxonomy" id="2683649"/>
    <lineage>
        <taxon>Bacteria</taxon>
        <taxon>Pseudomonadati</taxon>
        <taxon>Pseudomonadota</taxon>
        <taxon>Alphaproteobacteria</taxon>
        <taxon>Acetobacterales</taxon>
        <taxon>Acetobacteraceae</taxon>
        <taxon>Lichenicoccus</taxon>
    </lineage>
</organism>
<dbReference type="InterPro" id="IPR012000">
    <property type="entry name" value="Thiamin_PyroP_enz_cen_dom"/>
</dbReference>
<dbReference type="GO" id="GO:0000287">
    <property type="term" value="F:magnesium ion binding"/>
    <property type="evidence" value="ECO:0007669"/>
    <property type="project" value="InterPro"/>
</dbReference>
<keyword evidence="8" id="KW-1185">Reference proteome</keyword>
<name>A0A5R9JEG3_9PROT</name>